<feature type="compositionally biased region" description="Basic and acidic residues" evidence="2">
    <location>
        <begin position="556"/>
        <end position="571"/>
    </location>
</feature>
<name>A0A2G1XJA1_STRCJ</name>
<feature type="region of interest" description="Disordered" evidence="2">
    <location>
        <begin position="404"/>
        <end position="429"/>
    </location>
</feature>
<evidence type="ECO:0000259" key="4">
    <source>
        <dbReference type="Pfam" id="PF03816"/>
    </source>
</evidence>
<comment type="similarity">
    <text evidence="1">Belongs to the LytR/CpsA/Psr (LCP) family.</text>
</comment>
<keyword evidence="7" id="KW-1185">Reference proteome</keyword>
<feature type="region of interest" description="Disordered" evidence="2">
    <location>
        <begin position="1"/>
        <end position="68"/>
    </location>
</feature>
<feature type="region of interest" description="Disordered" evidence="2">
    <location>
        <begin position="524"/>
        <end position="593"/>
    </location>
</feature>
<feature type="compositionally biased region" description="Basic and acidic residues" evidence="2">
    <location>
        <begin position="139"/>
        <end position="156"/>
    </location>
</feature>
<keyword evidence="3" id="KW-0472">Membrane</keyword>
<evidence type="ECO:0000313" key="7">
    <source>
        <dbReference type="Proteomes" id="UP000222531"/>
    </source>
</evidence>
<feature type="transmembrane region" description="Helical" evidence="3">
    <location>
        <begin position="77"/>
        <end position="97"/>
    </location>
</feature>
<dbReference type="Gene3D" id="3.40.630.190">
    <property type="entry name" value="LCP protein"/>
    <property type="match status" value="1"/>
</dbReference>
<feature type="compositionally biased region" description="Low complexity" evidence="2">
    <location>
        <begin position="538"/>
        <end position="553"/>
    </location>
</feature>
<evidence type="ECO:0000256" key="1">
    <source>
        <dbReference type="ARBA" id="ARBA00006068"/>
    </source>
</evidence>
<dbReference type="Pfam" id="PF13399">
    <property type="entry name" value="LytR_C"/>
    <property type="match status" value="1"/>
</dbReference>
<dbReference type="OrthoDB" id="9782542at2"/>
<accession>A0A2G1XJA1</accession>
<sequence length="593" mass="62438">MRHSSGVRGDQADKADKSGDNTEEAKGSTDSKDPDDAEGPGGTGKPKRAAGREADGSGSISGGGSPRRRRLKRIARWSALGLALLVLGVSAAGYLYYEHLNGNIKKNKLNLGDKQLDRSAANADGQRPLNILLLGSDSRNSKENQDLGGARDDADRPPLADVQMLVHVSADRSNMSVISVPRDTRVTIPKCTDPDNGKVYKETNRQIINTSLGNGGPGCTVATWEELTGIPIDHFMMIDFAGVVSMADAVGGVPVCVDSNVYDSKSGLRLSKGSQTVKGEQALQWLRTRHGFEDGSDIGRTHAQHMYMNAMVRQLKGGTKLSDPGQLTDLAEAATRALTVDKDLGSVKKLYDLANDVKRVPSGRITMTTMPWVSDPQDPDAHVIPKPGDSDKLFSLVRNDVALDGKDKKKDGKDQKTTAPASPKQNVPVTVFNGTGTLVEPPVTGRGSDIAAFLVKQGFAKATADSTPRVQADTTLSYPRAVQRADALAVATALGLPESAVRHSPEVQQITLVVGGDWRTGTTYAKAGEGGRAGEGGAAPAPAASASGKPGAENGKPADGKPKADDNKAPESADPLNGDDKSACMKVNPLNRF</sequence>
<feature type="domain" description="LytR/CpsA/Psr regulator C-terminal" evidence="5">
    <location>
        <begin position="426"/>
        <end position="518"/>
    </location>
</feature>
<dbReference type="NCBIfam" id="TIGR00350">
    <property type="entry name" value="lytR_cpsA_psr"/>
    <property type="match status" value="1"/>
</dbReference>
<dbReference type="Proteomes" id="UP000222531">
    <property type="component" value="Unassembled WGS sequence"/>
</dbReference>
<dbReference type="EMBL" id="NHZO01000147">
    <property type="protein sequence ID" value="PHQ51306.1"/>
    <property type="molecule type" value="Genomic_DNA"/>
</dbReference>
<dbReference type="Pfam" id="PF03816">
    <property type="entry name" value="LytR_cpsA_psr"/>
    <property type="match status" value="1"/>
</dbReference>
<dbReference type="InterPro" id="IPR027381">
    <property type="entry name" value="LytR/CpsA/Psr_C"/>
</dbReference>
<reference evidence="6 7" key="1">
    <citation type="journal article" date="2017" name="Biochemistry">
        <title>Identification of the Biosynthetic Pathway for the Antibiotic Bicyclomycin.</title>
        <authorList>
            <person name="Patteson J."/>
            <person name="Cai W."/>
            <person name="Johnson R.A."/>
            <person name="Santa Maria K."/>
            <person name="Li B."/>
        </authorList>
    </citation>
    <scope>NUCLEOTIDE SEQUENCE [LARGE SCALE GENOMIC DNA]</scope>
    <source>
        <strain evidence="6 7">ATCC 21532</strain>
    </source>
</reference>
<feature type="domain" description="Cell envelope-related transcriptional attenuator" evidence="4">
    <location>
        <begin position="160"/>
        <end position="316"/>
    </location>
</feature>
<feature type="compositionally biased region" description="Basic and acidic residues" evidence="2">
    <location>
        <begin position="404"/>
        <end position="416"/>
    </location>
</feature>
<feature type="region of interest" description="Disordered" evidence="2">
    <location>
        <begin position="134"/>
        <end position="156"/>
    </location>
</feature>
<gene>
    <name evidence="6" type="ORF">BLA24_16330</name>
</gene>
<feature type="compositionally biased region" description="Gly residues" evidence="2">
    <location>
        <begin position="528"/>
        <end position="537"/>
    </location>
</feature>
<organism evidence="6 7">
    <name type="scientific">Streptomyces cinnamoneus</name>
    <name type="common">Streptoverticillium cinnamoneum</name>
    <dbReference type="NCBI Taxonomy" id="53446"/>
    <lineage>
        <taxon>Bacteria</taxon>
        <taxon>Bacillati</taxon>
        <taxon>Actinomycetota</taxon>
        <taxon>Actinomycetes</taxon>
        <taxon>Kitasatosporales</taxon>
        <taxon>Streptomycetaceae</taxon>
        <taxon>Streptomyces</taxon>
        <taxon>Streptomyces cinnamoneus group</taxon>
    </lineage>
</organism>
<proteinExistence type="inferred from homology"/>
<dbReference type="Gene3D" id="3.30.70.2390">
    <property type="match status" value="1"/>
</dbReference>
<keyword evidence="3" id="KW-1133">Transmembrane helix</keyword>
<protein>
    <submittedName>
        <fullName evidence="6">Transcriptional regulator</fullName>
    </submittedName>
</protein>
<evidence type="ECO:0000256" key="3">
    <source>
        <dbReference type="SAM" id="Phobius"/>
    </source>
</evidence>
<evidence type="ECO:0000259" key="5">
    <source>
        <dbReference type="Pfam" id="PF13399"/>
    </source>
</evidence>
<dbReference type="PANTHER" id="PTHR33392">
    <property type="entry name" value="POLYISOPRENYL-TEICHOIC ACID--PEPTIDOGLYCAN TEICHOIC ACID TRANSFERASE TAGU"/>
    <property type="match status" value="1"/>
</dbReference>
<dbReference type="InterPro" id="IPR050922">
    <property type="entry name" value="LytR/CpsA/Psr_CW_biosynth"/>
</dbReference>
<evidence type="ECO:0000256" key="2">
    <source>
        <dbReference type="SAM" id="MobiDB-lite"/>
    </source>
</evidence>
<evidence type="ECO:0000313" key="6">
    <source>
        <dbReference type="EMBL" id="PHQ51306.1"/>
    </source>
</evidence>
<dbReference type="InterPro" id="IPR004474">
    <property type="entry name" value="LytR_CpsA_psr"/>
</dbReference>
<dbReference type="RefSeq" id="WP_099199674.1">
    <property type="nucleotide sequence ID" value="NZ_NHZO01000147.1"/>
</dbReference>
<dbReference type="PANTHER" id="PTHR33392:SF6">
    <property type="entry name" value="POLYISOPRENYL-TEICHOIC ACID--PEPTIDOGLYCAN TEICHOIC ACID TRANSFERASE TAGU"/>
    <property type="match status" value="1"/>
</dbReference>
<keyword evidence="3" id="KW-0812">Transmembrane</keyword>
<feature type="compositionally biased region" description="Basic and acidic residues" evidence="2">
    <location>
        <begin position="10"/>
        <end position="34"/>
    </location>
</feature>
<dbReference type="AlphaFoldDB" id="A0A2G1XJA1"/>
<comment type="caution">
    <text evidence="6">The sequence shown here is derived from an EMBL/GenBank/DDBJ whole genome shotgun (WGS) entry which is preliminary data.</text>
</comment>
<feature type="compositionally biased region" description="Polar residues" evidence="2">
    <location>
        <begin position="417"/>
        <end position="429"/>
    </location>
</feature>